<protein>
    <submittedName>
        <fullName evidence="2">Uncharacterized protein</fullName>
    </submittedName>
</protein>
<proteinExistence type="predicted"/>
<feature type="compositionally biased region" description="Acidic residues" evidence="1">
    <location>
        <begin position="152"/>
        <end position="163"/>
    </location>
</feature>
<name>A0A165SSM8_9APHY</name>
<dbReference type="OrthoDB" id="2793621at2759"/>
<feature type="compositionally biased region" description="Pro residues" evidence="1">
    <location>
        <begin position="164"/>
        <end position="176"/>
    </location>
</feature>
<feature type="region of interest" description="Disordered" evidence="1">
    <location>
        <begin position="130"/>
        <end position="188"/>
    </location>
</feature>
<feature type="compositionally biased region" description="Polar residues" evidence="1">
    <location>
        <begin position="140"/>
        <end position="149"/>
    </location>
</feature>
<keyword evidence="3" id="KW-1185">Reference proteome</keyword>
<evidence type="ECO:0000313" key="3">
    <source>
        <dbReference type="Proteomes" id="UP000076727"/>
    </source>
</evidence>
<sequence>MPATAARRRFDKSLDLVAARPELFVDLVSSPSSTDNAWSMLATPNLVRDAVQGPRTPYEEPEHSPLALAPAVPVAPLNIKKMRRRGLLSGIHLVLPKTPLTPSTPNTGHTPQTSLTFTAELDATGRGFLFTPISDEPMSALSTQSTQSPVPDDIDGETNDIEPEPPAAAPRSPCPGSPSSRSSASSLFSRSSTLFNHERKLSDASTCPSSVCPTDEEDVKPNEDLESTLFFVHPFSPAAEETINMLESELHRTAPIPRSKSFDHSCFMGMDDALLLNPWQAFDSLCWTASVDQFPGRRSAFPISPAVPVARTPAEDSLGANNVNFQARTSHFSIDDHKLAGAVPVRASRYASLHMHLSTLKAFKFPRRIRK</sequence>
<dbReference type="AlphaFoldDB" id="A0A165SSM8"/>
<dbReference type="EMBL" id="KV429041">
    <property type="protein sequence ID" value="KZT72433.1"/>
    <property type="molecule type" value="Genomic_DNA"/>
</dbReference>
<evidence type="ECO:0000256" key="1">
    <source>
        <dbReference type="SAM" id="MobiDB-lite"/>
    </source>
</evidence>
<gene>
    <name evidence="2" type="ORF">DAEQUDRAFT_763139</name>
</gene>
<dbReference type="Proteomes" id="UP000076727">
    <property type="component" value="Unassembled WGS sequence"/>
</dbReference>
<feature type="compositionally biased region" description="Low complexity" evidence="1">
    <location>
        <begin position="177"/>
        <end position="188"/>
    </location>
</feature>
<accession>A0A165SSM8</accession>
<reference evidence="2 3" key="1">
    <citation type="journal article" date="2016" name="Mol. Biol. Evol.">
        <title>Comparative Genomics of Early-Diverging Mushroom-Forming Fungi Provides Insights into the Origins of Lignocellulose Decay Capabilities.</title>
        <authorList>
            <person name="Nagy L.G."/>
            <person name="Riley R."/>
            <person name="Tritt A."/>
            <person name="Adam C."/>
            <person name="Daum C."/>
            <person name="Floudas D."/>
            <person name="Sun H."/>
            <person name="Yadav J.S."/>
            <person name="Pangilinan J."/>
            <person name="Larsson K.H."/>
            <person name="Matsuura K."/>
            <person name="Barry K."/>
            <person name="Labutti K."/>
            <person name="Kuo R."/>
            <person name="Ohm R.A."/>
            <person name="Bhattacharya S.S."/>
            <person name="Shirouzu T."/>
            <person name="Yoshinaga Y."/>
            <person name="Martin F.M."/>
            <person name="Grigoriev I.V."/>
            <person name="Hibbett D.S."/>
        </authorList>
    </citation>
    <scope>NUCLEOTIDE SEQUENCE [LARGE SCALE GENOMIC DNA]</scope>
    <source>
        <strain evidence="2 3">L-15889</strain>
    </source>
</reference>
<evidence type="ECO:0000313" key="2">
    <source>
        <dbReference type="EMBL" id="KZT72433.1"/>
    </source>
</evidence>
<organism evidence="2 3">
    <name type="scientific">Daedalea quercina L-15889</name>
    <dbReference type="NCBI Taxonomy" id="1314783"/>
    <lineage>
        <taxon>Eukaryota</taxon>
        <taxon>Fungi</taxon>
        <taxon>Dikarya</taxon>
        <taxon>Basidiomycota</taxon>
        <taxon>Agaricomycotina</taxon>
        <taxon>Agaricomycetes</taxon>
        <taxon>Polyporales</taxon>
        <taxon>Fomitopsis</taxon>
    </lineage>
</organism>